<keyword evidence="1" id="KW-0239">DNA-directed DNA polymerase</keyword>
<keyword evidence="1 2" id="KW-0808">Transferase</keyword>
<dbReference type="NCBIfam" id="NF005335">
    <property type="entry name" value="PRK06856.1-1"/>
    <property type="match status" value="1"/>
</dbReference>
<dbReference type="PIRSF" id="PIRSF029225">
    <property type="entry name" value="DNA_pol_III_psi"/>
    <property type="match status" value="1"/>
</dbReference>
<dbReference type="Gene3D" id="3.40.50.10220">
    <property type="entry name" value="DNA polymerase III, psi subunit"/>
    <property type="match status" value="1"/>
</dbReference>
<keyword evidence="1" id="KW-0235">DNA replication</keyword>
<protein>
    <recommendedName>
        <fullName evidence="1">DNA polymerase III subunit psi</fullName>
    </recommendedName>
</protein>
<evidence type="ECO:0000313" key="3">
    <source>
        <dbReference type="Proteomes" id="UP001596996"/>
    </source>
</evidence>
<keyword evidence="3" id="KW-1185">Reference proteome</keyword>
<evidence type="ECO:0000313" key="2">
    <source>
        <dbReference type="EMBL" id="MFD0965364.1"/>
    </source>
</evidence>
<dbReference type="InterPro" id="IPR036654">
    <property type="entry name" value="DNA_pol_III_psi_sf"/>
</dbReference>
<accession>A0ABW3I628</accession>
<dbReference type="InterPro" id="IPR004615">
    <property type="entry name" value="DNA_pol_III_psi"/>
</dbReference>
<dbReference type="Pfam" id="PF03603">
    <property type="entry name" value="DNA_III_psi"/>
    <property type="match status" value="1"/>
</dbReference>
<name>A0ABW3I628_9PAST</name>
<dbReference type="GO" id="GO:0003887">
    <property type="term" value="F:DNA-directed DNA polymerase activity"/>
    <property type="evidence" value="ECO:0007669"/>
    <property type="project" value="UniProtKB-EC"/>
</dbReference>
<comment type="function">
    <text evidence="1">Part of the beta sliding clamp loading complex, which hydrolyzes ATP to load the beta clamp onto primed DNA to form the DNA replication pre-initiation complex. DNA polymerase III is a complex, multichain enzyme responsible for most of the replicative synthesis in bacteria. This DNA polymerase also exhibits 3' to 5' exonuclease activity.</text>
</comment>
<organism evidence="2 3">
    <name type="scientific">Seminibacterium arietis</name>
    <dbReference type="NCBI Taxonomy" id="1173502"/>
    <lineage>
        <taxon>Bacteria</taxon>
        <taxon>Pseudomonadati</taxon>
        <taxon>Pseudomonadota</taxon>
        <taxon>Gammaproteobacteria</taxon>
        <taxon>Pasteurellales</taxon>
        <taxon>Pasteurellaceae</taxon>
        <taxon>Seminibacterium</taxon>
    </lineage>
</organism>
<reference evidence="3" key="1">
    <citation type="journal article" date="2019" name="Int. J. Syst. Evol. Microbiol.">
        <title>The Global Catalogue of Microorganisms (GCM) 10K type strain sequencing project: providing services to taxonomists for standard genome sequencing and annotation.</title>
        <authorList>
            <consortium name="The Broad Institute Genomics Platform"/>
            <consortium name="The Broad Institute Genome Sequencing Center for Infectious Disease"/>
            <person name="Wu L."/>
            <person name="Ma J."/>
        </authorList>
    </citation>
    <scope>NUCLEOTIDE SEQUENCE [LARGE SCALE GENOMIC DNA]</scope>
    <source>
        <strain evidence="3">CCUG 61707</strain>
    </source>
</reference>
<comment type="caution">
    <text evidence="2">The sequence shown here is derived from an EMBL/GenBank/DDBJ whole genome shotgun (WGS) entry which is preliminary data.</text>
</comment>
<dbReference type="Proteomes" id="UP001596996">
    <property type="component" value="Unassembled WGS sequence"/>
</dbReference>
<dbReference type="SUPFAM" id="SSF102220">
    <property type="entry name" value="DNA polymerase III psi subunit"/>
    <property type="match status" value="1"/>
</dbReference>
<proteinExistence type="predicted"/>
<dbReference type="EMBL" id="JBHTJN010000001">
    <property type="protein sequence ID" value="MFD0965364.1"/>
    <property type="molecule type" value="Genomic_DNA"/>
</dbReference>
<keyword evidence="1 2" id="KW-0548">Nucleotidyltransferase</keyword>
<gene>
    <name evidence="2" type="ORF">ACFQ02_00585</name>
</gene>
<sequence>MDRRDLLLQQMGITQWQLYRPNVFKGAINIPVKDHIRLIIISEQVIDKNNGLLRDILQAANVSLKDCLCIDFNSVVYLNIQHKVGYWLLTENEEKYDRTLPYCVHKTTFWHSEDWEKLRVNPKIKCQLWQQIQEC</sequence>
<evidence type="ECO:0000256" key="1">
    <source>
        <dbReference type="PIRNR" id="PIRNR029225"/>
    </source>
</evidence>